<proteinExistence type="predicted"/>
<reference evidence="2" key="1">
    <citation type="submission" date="2020-09" db="EMBL/GenBank/DDBJ databases">
        <authorList>
            <person name="Kikuchi T."/>
        </authorList>
    </citation>
    <scope>NUCLEOTIDE SEQUENCE</scope>
    <source>
        <strain evidence="2">SH1</strain>
    </source>
</reference>
<evidence type="ECO:0000313" key="3">
    <source>
        <dbReference type="Proteomes" id="UP000614601"/>
    </source>
</evidence>
<organism evidence="2 3">
    <name type="scientific">Bursaphelenchus okinawaensis</name>
    <dbReference type="NCBI Taxonomy" id="465554"/>
    <lineage>
        <taxon>Eukaryota</taxon>
        <taxon>Metazoa</taxon>
        <taxon>Ecdysozoa</taxon>
        <taxon>Nematoda</taxon>
        <taxon>Chromadorea</taxon>
        <taxon>Rhabditida</taxon>
        <taxon>Tylenchina</taxon>
        <taxon>Tylenchomorpha</taxon>
        <taxon>Aphelenchoidea</taxon>
        <taxon>Aphelenchoididae</taxon>
        <taxon>Bursaphelenchus</taxon>
    </lineage>
</organism>
<dbReference type="EMBL" id="CAJFDH010000005">
    <property type="protein sequence ID" value="CAD5225817.1"/>
    <property type="molecule type" value="Genomic_DNA"/>
</dbReference>
<protein>
    <recommendedName>
        <fullName evidence="4">G_PROTEIN_RECEP_F1_2 domain-containing protein</fullName>
    </recommendedName>
</protein>
<keyword evidence="3" id="KW-1185">Reference proteome</keyword>
<dbReference type="Proteomes" id="UP000614601">
    <property type="component" value="Unassembled WGS sequence"/>
</dbReference>
<dbReference type="AlphaFoldDB" id="A0A811L940"/>
<feature type="transmembrane region" description="Helical" evidence="1">
    <location>
        <begin position="226"/>
        <end position="242"/>
    </location>
</feature>
<accession>A0A811L940</accession>
<gene>
    <name evidence="2" type="ORF">BOKJ2_LOCUS11767</name>
</gene>
<dbReference type="Proteomes" id="UP000783686">
    <property type="component" value="Unassembled WGS sequence"/>
</dbReference>
<evidence type="ECO:0008006" key="4">
    <source>
        <dbReference type="Google" id="ProtNLM"/>
    </source>
</evidence>
<dbReference type="EMBL" id="CAJFCW020000005">
    <property type="protein sequence ID" value="CAG9121332.1"/>
    <property type="molecule type" value="Genomic_DNA"/>
</dbReference>
<keyword evidence="1" id="KW-0472">Membrane</keyword>
<name>A0A811L940_9BILA</name>
<evidence type="ECO:0000313" key="2">
    <source>
        <dbReference type="EMBL" id="CAD5225817.1"/>
    </source>
</evidence>
<feature type="transmembrane region" description="Helical" evidence="1">
    <location>
        <begin position="130"/>
        <end position="151"/>
    </location>
</feature>
<sequence>MKISNKLFLSAFFHPATEFCLYLQQRQLFIDYYHYLKLIKYFFCFLDHITAVFVEFKFYILAIERVIALKRRKSEDMPIANVPGKLLGVTFLIVTFEIVLKTILYCCFDTADSFEIRFEKGITLSRSPRFFLFGYCALYSSLFLGVILLKYTKRYVKQLRLASESLTESFELSQTKSIVRLISSLLLLYIGCCLLCLPTGILTFYISFFEYMSIWDTVYDTMVKTNYFILSCYTLSSVIYAFHRFGVIRNRHVSVTIDEVVDEQKLHFDYLADSWASVKHKKSLP</sequence>
<feature type="transmembrane region" description="Helical" evidence="1">
    <location>
        <begin position="39"/>
        <end position="63"/>
    </location>
</feature>
<keyword evidence="1" id="KW-0812">Transmembrane</keyword>
<keyword evidence="1" id="KW-1133">Transmembrane helix</keyword>
<feature type="transmembrane region" description="Helical" evidence="1">
    <location>
        <begin position="84"/>
        <end position="104"/>
    </location>
</feature>
<evidence type="ECO:0000256" key="1">
    <source>
        <dbReference type="SAM" id="Phobius"/>
    </source>
</evidence>
<feature type="transmembrane region" description="Helical" evidence="1">
    <location>
        <begin position="186"/>
        <end position="206"/>
    </location>
</feature>
<comment type="caution">
    <text evidence="2">The sequence shown here is derived from an EMBL/GenBank/DDBJ whole genome shotgun (WGS) entry which is preliminary data.</text>
</comment>